<comment type="caution">
    <text evidence="3">The sequence shown here is derived from an EMBL/GenBank/DDBJ whole genome shotgun (WGS) entry which is preliminary data.</text>
</comment>
<dbReference type="Proteomes" id="UP000186817">
    <property type="component" value="Unassembled WGS sequence"/>
</dbReference>
<evidence type="ECO:0000256" key="1">
    <source>
        <dbReference type="ARBA" id="ARBA00022737"/>
    </source>
</evidence>
<protein>
    <submittedName>
        <fullName evidence="3">Pentatricopeptide repeat-containing protein, mitochondrial</fullName>
    </submittedName>
</protein>
<keyword evidence="4" id="KW-1185">Reference proteome</keyword>
<dbReference type="PANTHER" id="PTHR47447">
    <property type="entry name" value="OS03G0856100 PROTEIN"/>
    <property type="match status" value="1"/>
</dbReference>
<dbReference type="PROSITE" id="PS51375">
    <property type="entry name" value="PPR"/>
    <property type="match status" value="1"/>
</dbReference>
<dbReference type="InterPro" id="IPR011990">
    <property type="entry name" value="TPR-like_helical_dom_sf"/>
</dbReference>
<proteinExistence type="predicted"/>
<evidence type="ECO:0000313" key="4">
    <source>
        <dbReference type="Proteomes" id="UP000186817"/>
    </source>
</evidence>
<accession>A0A1Q9DWB9</accession>
<dbReference type="EMBL" id="LSRX01000361">
    <property type="protein sequence ID" value="OLP99469.1"/>
    <property type="molecule type" value="Genomic_DNA"/>
</dbReference>
<dbReference type="PANTHER" id="PTHR47447:SF17">
    <property type="entry name" value="OS12G0638900 PROTEIN"/>
    <property type="match status" value="1"/>
</dbReference>
<evidence type="ECO:0000313" key="3">
    <source>
        <dbReference type="EMBL" id="OLP99469.1"/>
    </source>
</evidence>
<dbReference type="AlphaFoldDB" id="A0A1Q9DWB9"/>
<name>A0A1Q9DWB9_SYMMI</name>
<feature type="repeat" description="PPR" evidence="2">
    <location>
        <begin position="89"/>
        <end position="123"/>
    </location>
</feature>
<dbReference type="Gene3D" id="1.25.40.10">
    <property type="entry name" value="Tetratricopeptide repeat domain"/>
    <property type="match status" value="4"/>
</dbReference>
<reference evidence="3 4" key="1">
    <citation type="submission" date="2016-02" db="EMBL/GenBank/DDBJ databases">
        <title>Genome analysis of coral dinoflagellate symbionts highlights evolutionary adaptations to a symbiotic lifestyle.</title>
        <authorList>
            <person name="Aranda M."/>
            <person name="Li Y."/>
            <person name="Liew Y.J."/>
            <person name="Baumgarten S."/>
            <person name="Simakov O."/>
            <person name="Wilson M."/>
            <person name="Piel J."/>
            <person name="Ashoor H."/>
            <person name="Bougouffa S."/>
            <person name="Bajic V.B."/>
            <person name="Ryu T."/>
            <person name="Ravasi T."/>
            <person name="Bayer T."/>
            <person name="Micklem G."/>
            <person name="Kim H."/>
            <person name="Bhak J."/>
            <person name="Lajeunesse T.C."/>
            <person name="Voolstra C.R."/>
        </authorList>
    </citation>
    <scope>NUCLEOTIDE SEQUENCE [LARGE SCALE GENOMIC DNA]</scope>
    <source>
        <strain evidence="3 4">CCMP2467</strain>
    </source>
</reference>
<dbReference type="OMA" id="WIQVLEL"/>
<organism evidence="3 4">
    <name type="scientific">Symbiodinium microadriaticum</name>
    <name type="common">Dinoflagellate</name>
    <name type="synonym">Zooxanthella microadriatica</name>
    <dbReference type="NCBI Taxonomy" id="2951"/>
    <lineage>
        <taxon>Eukaryota</taxon>
        <taxon>Sar</taxon>
        <taxon>Alveolata</taxon>
        <taxon>Dinophyceae</taxon>
        <taxon>Suessiales</taxon>
        <taxon>Symbiodiniaceae</taxon>
        <taxon>Symbiodinium</taxon>
    </lineage>
</organism>
<gene>
    <name evidence="3" type="ORF">AK812_SmicGene17969</name>
</gene>
<keyword evidence="1" id="KW-0677">Repeat</keyword>
<dbReference type="NCBIfam" id="TIGR00756">
    <property type="entry name" value="PPR"/>
    <property type="match status" value="2"/>
</dbReference>
<dbReference type="InterPro" id="IPR002885">
    <property type="entry name" value="PPR_rpt"/>
</dbReference>
<dbReference type="Pfam" id="PF13041">
    <property type="entry name" value="PPR_2"/>
    <property type="match status" value="1"/>
</dbReference>
<sequence length="569" mass="61027">MTVAAAGGTRNDAAGDLRTLKSATVAISKLGREQRWQEALSTFEGLKVVKLEPDTILRNAVLSAAEKASKWIQVLELFRSGRNDGYPADAYTFTCCLGALGKASRWEAALQLFAEMRHGGPAPSVVTCNAALAALGKGQRWDWAAELLQQMRSGMAGLPSADTVSFNTAAAAMIEAGRWQSAVELCMLLQLEGLQTDPVTHNILVSSCKPDGRWEAALWLLSTRRPQVETVTAAIDTLAVCSLWQRALALLCNMPPGLRPNVMTFGAAMNALARGAAWLCAVQLLQVMDEQTVSRNSVVCSCAIAACDEAEEWQQSLAMLVEMLQVGPRPNLIAFNSAIVACAHGRQWYAAVQLFRKLRSSCEPDVVSVSSVLSAFEVSQRWAKALGFLLQLGSLGLELAASARTAVFSICGVDDRWEQALTACPPIAAEWSLAERNAAITALGEVHSWARSTELLASLLQCGRSPDSVTLGAMVSICARAEEWPCALAIFDTLPRLRAAVDLVCANAAASAPKKRCWQQTLSLLLSLPLRRLHGDIISTNAGLGAVEYEANVNQRFLGGPEGEAFQTA</sequence>
<evidence type="ECO:0000256" key="2">
    <source>
        <dbReference type="PROSITE-ProRule" id="PRU00708"/>
    </source>
</evidence>
<dbReference type="OrthoDB" id="185373at2759"/>